<reference evidence="4" key="1">
    <citation type="submission" date="2023-07" db="EMBL/GenBank/DDBJ databases">
        <title>Description of three actinobacteria isolated from air of manufacturing shop in a pharmaceutical factory.</title>
        <authorList>
            <person name="Zhang D.-F."/>
        </authorList>
    </citation>
    <scope>NUCLEOTIDE SEQUENCE [LARGE SCALE GENOMIC DNA]</scope>
    <source>
        <strain evidence="4">CCTCC AB 207010</strain>
    </source>
</reference>
<dbReference type="Proteomes" id="UP001260872">
    <property type="component" value="Unassembled WGS sequence"/>
</dbReference>
<dbReference type="SUPFAM" id="SSF51735">
    <property type="entry name" value="NAD(P)-binding Rossmann-fold domains"/>
    <property type="match status" value="1"/>
</dbReference>
<accession>A0ABU1FRP0</accession>
<dbReference type="Gene3D" id="3.40.50.720">
    <property type="entry name" value="NAD(P)-binding Rossmann-like Domain"/>
    <property type="match status" value="1"/>
</dbReference>
<keyword evidence="4" id="KW-1185">Reference proteome</keyword>
<dbReference type="PANTHER" id="PTHR48079:SF6">
    <property type="entry name" value="NAD(P)-BINDING DOMAIN-CONTAINING PROTEIN-RELATED"/>
    <property type="match status" value="1"/>
</dbReference>
<feature type="domain" description="NAD-dependent epimerase/dehydratase" evidence="2">
    <location>
        <begin position="3"/>
        <end position="241"/>
    </location>
</feature>
<dbReference type="EMBL" id="JAVKGT010000007">
    <property type="protein sequence ID" value="MDR5711293.1"/>
    <property type="molecule type" value="Genomic_DNA"/>
</dbReference>
<dbReference type="RefSeq" id="WP_310536678.1">
    <property type="nucleotide sequence ID" value="NZ_BAAAOC010000010.1"/>
</dbReference>
<evidence type="ECO:0000313" key="4">
    <source>
        <dbReference type="Proteomes" id="UP001260872"/>
    </source>
</evidence>
<evidence type="ECO:0000259" key="2">
    <source>
        <dbReference type="Pfam" id="PF01370"/>
    </source>
</evidence>
<proteinExistence type="predicted"/>
<dbReference type="Pfam" id="PF01370">
    <property type="entry name" value="Epimerase"/>
    <property type="match status" value="1"/>
</dbReference>
<comment type="caution">
    <text evidence="3">The sequence shown here is derived from an EMBL/GenBank/DDBJ whole genome shotgun (WGS) entry which is preliminary data.</text>
</comment>
<feature type="region of interest" description="Disordered" evidence="1">
    <location>
        <begin position="330"/>
        <end position="358"/>
    </location>
</feature>
<gene>
    <name evidence="3" type="ORF">RH857_03955</name>
</gene>
<name>A0ABU1FRP0_9MICC</name>
<dbReference type="InterPro" id="IPR036291">
    <property type="entry name" value="NAD(P)-bd_dom_sf"/>
</dbReference>
<protein>
    <submittedName>
        <fullName evidence="3">NAD-dependent epimerase/dehydratase family protein</fullName>
    </submittedName>
</protein>
<dbReference type="InterPro" id="IPR001509">
    <property type="entry name" value="Epimerase_deHydtase"/>
</dbReference>
<dbReference type="PANTHER" id="PTHR48079">
    <property type="entry name" value="PROTEIN YEEZ"/>
    <property type="match status" value="1"/>
</dbReference>
<evidence type="ECO:0000256" key="1">
    <source>
        <dbReference type="SAM" id="MobiDB-lite"/>
    </source>
</evidence>
<dbReference type="InterPro" id="IPR051783">
    <property type="entry name" value="NAD(P)-dependent_oxidoreduct"/>
</dbReference>
<evidence type="ECO:0000313" key="3">
    <source>
        <dbReference type="EMBL" id="MDR5711293.1"/>
    </source>
</evidence>
<organism evidence="3 4">
    <name type="scientific">Nesterenkonia flava</name>
    <dbReference type="NCBI Taxonomy" id="469799"/>
    <lineage>
        <taxon>Bacteria</taxon>
        <taxon>Bacillati</taxon>
        <taxon>Actinomycetota</taxon>
        <taxon>Actinomycetes</taxon>
        <taxon>Micrococcales</taxon>
        <taxon>Micrococcaceae</taxon>
        <taxon>Nesterenkonia</taxon>
    </lineage>
</organism>
<sequence length="533" mass="58597">MRIAIVGATGNTGTALLSELQRRPEVSSVVGVARRLPEVDAAPYNHAEWVTADIQFLESKQTLEDAFQGVDGVVHLAWLIQPNSKRELLRRVNVDGTRHVLEAAAAAGVKNVAVASSVGAYSPVEDDEPRREDWPTGGIPTSHYSVDKAAQEAVCDDFEQAHPEVNLARIRPALIFQADAGSEIQRYFAGRWAPVQILSMVRPPMVPMPQGVRSQAVHARDVAAAYAEAILRGARGAFNICADDILDGETIARVVARRQGGRAALSLPSQPIRPLIKAANRAHLLPMDEGWLDMATRVPIMDNTRAKEELGWKPTMTGAEALQELLEGMGSGEGRPSIPMRPRTADSPNKYPLPSRHHRADPDRIDLGLLRQYMADHLSGATAGLQRIRAMADDFIDTPVFPRLSEVAEAIRAEHDYLTKLMERQGFPRPGIQAPLLWAGERVSRLKPYGRSPLQRSPSALVLEAELMMGAVTAKKHGWVVLREHAAALGVPESVFDELIDAADHQREALEEVHTYARERAFRTDRETFVPGR</sequence>